<dbReference type="EMBL" id="JAPNKE010000002">
    <property type="protein sequence ID" value="MCY1014131.1"/>
    <property type="molecule type" value="Genomic_DNA"/>
</dbReference>
<name>A0A9X3F1J1_9BACT</name>
<evidence type="ECO:0000313" key="4">
    <source>
        <dbReference type="Proteomes" id="UP001150924"/>
    </source>
</evidence>
<proteinExistence type="predicted"/>
<protein>
    <submittedName>
        <fullName evidence="3">DUF4832 domain-containing protein</fullName>
    </submittedName>
</protein>
<feature type="compositionally biased region" description="Low complexity" evidence="1">
    <location>
        <begin position="81"/>
        <end position="121"/>
    </location>
</feature>
<accession>A0A9X3F1J1</accession>
<comment type="caution">
    <text evidence="3">The sequence shown here is derived from an EMBL/GenBank/DDBJ whole genome shotgun (WGS) entry which is preliminary data.</text>
</comment>
<evidence type="ECO:0000259" key="2">
    <source>
        <dbReference type="Pfam" id="PF16116"/>
    </source>
</evidence>
<reference evidence="3" key="1">
    <citation type="submission" date="2022-11" db="EMBL/GenBank/DDBJ databases">
        <title>Minimal conservation of predation-associated metabolite biosynthetic gene clusters underscores biosynthetic potential of Myxococcota including descriptions for ten novel species: Archangium lansinium sp. nov., Myxococcus landrumus sp. nov., Nannocystis bai.</title>
        <authorList>
            <person name="Ahearne A."/>
            <person name="Stevens C."/>
            <person name="Phillips K."/>
        </authorList>
    </citation>
    <scope>NUCLEOTIDE SEQUENCE</scope>
    <source>
        <strain evidence="3">Na p29</strain>
    </source>
</reference>
<keyword evidence="4" id="KW-1185">Reference proteome</keyword>
<dbReference type="Proteomes" id="UP001150924">
    <property type="component" value="Unassembled WGS sequence"/>
</dbReference>
<gene>
    <name evidence="3" type="ORF">OV079_53190</name>
</gene>
<dbReference type="AlphaFoldDB" id="A0A9X3F1J1"/>
<evidence type="ECO:0000313" key="3">
    <source>
        <dbReference type="EMBL" id="MCY1014131.1"/>
    </source>
</evidence>
<feature type="domain" description="DUF4832" evidence="2">
    <location>
        <begin position="2"/>
        <end position="62"/>
    </location>
</feature>
<dbReference type="InterPro" id="IPR032267">
    <property type="entry name" value="DUF4832"/>
</dbReference>
<organism evidence="3 4">
    <name type="scientific">Nannocystis pusilla</name>
    <dbReference type="NCBI Taxonomy" id="889268"/>
    <lineage>
        <taxon>Bacteria</taxon>
        <taxon>Pseudomonadati</taxon>
        <taxon>Myxococcota</taxon>
        <taxon>Polyangia</taxon>
        <taxon>Nannocystales</taxon>
        <taxon>Nannocystaceae</taxon>
        <taxon>Nannocystis</taxon>
    </lineage>
</organism>
<evidence type="ECO:0000256" key="1">
    <source>
        <dbReference type="SAM" id="MobiDB-lite"/>
    </source>
</evidence>
<sequence length="186" mass="19879">MPVGGETCAVNPPRSECPSALAELALHHWTHLNLAYTEEVLEGWQQDGCFAEIACRLGYRLRQPALRWGSGSLAARRRSRSSSSTTASPRPSTRARWCSCSTARRASTSPPSTSTCAPCSPARRRPCASTPSCPPTFRPGCTGSACASPIRPSLAGDPRQAIRLANDTGVAWDGGVNWFEASFTVD</sequence>
<feature type="region of interest" description="Disordered" evidence="1">
    <location>
        <begin position="70"/>
        <end position="126"/>
    </location>
</feature>
<dbReference type="Pfam" id="PF16116">
    <property type="entry name" value="DUF4832"/>
    <property type="match status" value="1"/>
</dbReference>